<organism evidence="1">
    <name type="scientific">marine metagenome</name>
    <dbReference type="NCBI Taxonomy" id="408172"/>
    <lineage>
        <taxon>unclassified sequences</taxon>
        <taxon>metagenomes</taxon>
        <taxon>ecological metagenomes</taxon>
    </lineage>
</organism>
<sequence length="195" mass="22145">MGCWVTLNREKANRVRRYLSILLLIGSLFQAYFVLASPPQRFMRLNIRWNGQFSNFSGPILPQRLNYPWTPRGRWLPVAGSNPTIPAYPWSPTNPPGNVLLSTNRPVLPDTLRVLFLGNSLTSGHDMPTVLTRMSRIGKQKIKASVRAVGGYTLENHFADIQSRTNISHTVRDISNPTNRFAWHVVILQEQSQIP</sequence>
<accession>A0A383BQI5</accession>
<dbReference type="EMBL" id="UINC01202395">
    <property type="protein sequence ID" value="SVE22174.1"/>
    <property type="molecule type" value="Genomic_DNA"/>
</dbReference>
<proteinExistence type="predicted"/>
<dbReference type="Gene3D" id="3.40.50.1110">
    <property type="entry name" value="SGNH hydrolase"/>
    <property type="match status" value="1"/>
</dbReference>
<gene>
    <name evidence="1" type="ORF">METZ01_LOCUS475028</name>
</gene>
<protein>
    <submittedName>
        <fullName evidence="1">Uncharacterized protein</fullName>
    </submittedName>
</protein>
<reference evidence="1" key="1">
    <citation type="submission" date="2018-05" db="EMBL/GenBank/DDBJ databases">
        <authorList>
            <person name="Lanie J.A."/>
            <person name="Ng W.-L."/>
            <person name="Kazmierczak K.M."/>
            <person name="Andrzejewski T.M."/>
            <person name="Davidsen T.M."/>
            <person name="Wayne K.J."/>
            <person name="Tettelin H."/>
            <person name="Glass J.I."/>
            <person name="Rusch D."/>
            <person name="Podicherti R."/>
            <person name="Tsui H.-C.T."/>
            <person name="Winkler M.E."/>
        </authorList>
    </citation>
    <scope>NUCLEOTIDE SEQUENCE</scope>
</reference>
<dbReference type="InterPro" id="IPR036514">
    <property type="entry name" value="SGNH_hydro_sf"/>
</dbReference>
<dbReference type="AlphaFoldDB" id="A0A383BQI5"/>
<feature type="non-terminal residue" evidence="1">
    <location>
        <position position="195"/>
    </location>
</feature>
<name>A0A383BQI5_9ZZZZ</name>
<evidence type="ECO:0000313" key="1">
    <source>
        <dbReference type="EMBL" id="SVE22174.1"/>
    </source>
</evidence>